<dbReference type="OrthoDB" id="105609at2"/>
<dbReference type="KEGG" id="tsa:AciPR4_2770"/>
<dbReference type="eggNOG" id="COG2972">
    <property type="taxonomic scope" value="Bacteria"/>
</dbReference>
<dbReference type="PRINTS" id="PR00344">
    <property type="entry name" value="BCTRLSENSOR"/>
</dbReference>
<dbReference type="PANTHER" id="PTHR34220">
    <property type="entry name" value="SENSOR HISTIDINE KINASE YPDA"/>
    <property type="match status" value="1"/>
</dbReference>
<feature type="transmembrane region" description="Helical" evidence="3">
    <location>
        <begin position="42"/>
        <end position="59"/>
    </location>
</feature>
<name>E8V2R8_TERSS</name>
<dbReference type="STRING" id="401053.AciPR4_2770"/>
<dbReference type="Proteomes" id="UP000006844">
    <property type="component" value="Chromosome"/>
</dbReference>
<dbReference type="PANTHER" id="PTHR34220:SF7">
    <property type="entry name" value="SENSOR HISTIDINE KINASE YPDA"/>
    <property type="match status" value="1"/>
</dbReference>
<evidence type="ECO:0000256" key="2">
    <source>
        <dbReference type="ARBA" id="ARBA00012438"/>
    </source>
</evidence>
<feature type="transmembrane region" description="Helical" evidence="3">
    <location>
        <begin position="79"/>
        <end position="99"/>
    </location>
</feature>
<dbReference type="Pfam" id="PF02518">
    <property type="entry name" value="HATPase_c"/>
    <property type="match status" value="1"/>
</dbReference>
<dbReference type="GO" id="GO:0000155">
    <property type="term" value="F:phosphorelay sensor kinase activity"/>
    <property type="evidence" value="ECO:0007669"/>
    <property type="project" value="InterPro"/>
</dbReference>
<dbReference type="SMART" id="SM00387">
    <property type="entry name" value="HATPase_c"/>
    <property type="match status" value="1"/>
</dbReference>
<keyword evidence="3" id="KW-0472">Membrane</keyword>
<accession>E8V2R8</accession>
<feature type="domain" description="Histidine kinase" evidence="4">
    <location>
        <begin position="259"/>
        <end position="355"/>
    </location>
</feature>
<dbReference type="EC" id="2.7.13.3" evidence="2"/>
<organism evidence="5 6">
    <name type="scientific">Terriglobus saanensis (strain ATCC BAA-1853 / DSM 23119 / SP1PR4)</name>
    <dbReference type="NCBI Taxonomy" id="401053"/>
    <lineage>
        <taxon>Bacteria</taxon>
        <taxon>Pseudomonadati</taxon>
        <taxon>Acidobacteriota</taxon>
        <taxon>Terriglobia</taxon>
        <taxon>Terriglobales</taxon>
        <taxon>Acidobacteriaceae</taxon>
        <taxon>Terriglobus</taxon>
    </lineage>
</organism>
<dbReference type="InterPro" id="IPR003594">
    <property type="entry name" value="HATPase_dom"/>
</dbReference>
<comment type="catalytic activity">
    <reaction evidence="1">
        <text>ATP + protein L-histidine = ADP + protein N-phospho-L-histidine.</text>
        <dbReference type="EC" id="2.7.13.3"/>
    </reaction>
</comment>
<dbReference type="Gene3D" id="3.30.565.10">
    <property type="entry name" value="Histidine kinase-like ATPase, C-terminal domain"/>
    <property type="match status" value="1"/>
</dbReference>
<protein>
    <recommendedName>
        <fullName evidence="2">histidine kinase</fullName>
        <ecNumber evidence="2">2.7.13.3</ecNumber>
    </recommendedName>
</protein>
<dbReference type="GO" id="GO:0016020">
    <property type="term" value="C:membrane"/>
    <property type="evidence" value="ECO:0007669"/>
    <property type="project" value="InterPro"/>
</dbReference>
<dbReference type="InterPro" id="IPR004358">
    <property type="entry name" value="Sig_transdc_His_kin-like_C"/>
</dbReference>
<dbReference type="HOGENOM" id="CLU_020473_1_1_0"/>
<keyword evidence="5" id="KW-0418">Kinase</keyword>
<gene>
    <name evidence="5" type="ordered locus">AciPR4_2770</name>
</gene>
<dbReference type="EMBL" id="CP002467">
    <property type="protein sequence ID" value="ADV83543.1"/>
    <property type="molecule type" value="Genomic_DNA"/>
</dbReference>
<keyword evidence="6" id="KW-1185">Reference proteome</keyword>
<dbReference type="InterPro" id="IPR010559">
    <property type="entry name" value="Sig_transdc_His_kin_internal"/>
</dbReference>
<feature type="transmembrane region" description="Helical" evidence="3">
    <location>
        <begin position="111"/>
        <end position="131"/>
    </location>
</feature>
<reference evidence="5 6" key="1">
    <citation type="journal article" date="2012" name="Stand. Genomic Sci.">
        <title>Complete genome sequence of Terriglobus saanensis type strain SP1PR4(T), an Acidobacteria from tundra soil.</title>
        <authorList>
            <person name="Rawat S.R."/>
            <person name="Mannisto M.K."/>
            <person name="Starovoytov V."/>
            <person name="Goodwin L."/>
            <person name="Nolan M."/>
            <person name="Hauser L."/>
            <person name="Land M."/>
            <person name="Davenport K.W."/>
            <person name="Woyke T."/>
            <person name="Haggblom M.M."/>
        </authorList>
    </citation>
    <scope>NUCLEOTIDE SEQUENCE</scope>
    <source>
        <strain evidence="6">ATCC BAA-1853 / DSM 23119 / SP1PR4</strain>
    </source>
</reference>
<dbReference type="Pfam" id="PF06580">
    <property type="entry name" value="His_kinase"/>
    <property type="match status" value="1"/>
</dbReference>
<evidence type="ECO:0000256" key="3">
    <source>
        <dbReference type="SAM" id="Phobius"/>
    </source>
</evidence>
<dbReference type="InterPro" id="IPR036890">
    <property type="entry name" value="HATPase_C_sf"/>
</dbReference>
<evidence type="ECO:0000313" key="5">
    <source>
        <dbReference type="EMBL" id="ADV83543.1"/>
    </source>
</evidence>
<sequence>MFGGSSRWGRWFVAFLLWSILGLLFALPNLSASNWIHPLLGSLAQWWSWGLVTPLIFWVDERLPFEEAHPGKRVLAQLLPSIALTTLYVYVFAAVRALFGLSAWNSLTGTQLLFMAFRGGILWSLLVYWLIFGARQTFRYHEHYLASELRLERMERSFSQARLESLRMQLDPHFLFNALNTISSQVERDPRLARSMIEHLGDLLRLSLEAHDKQEVPLAEEMAFLDHYLAIQTIRFGASLRFETHIAPEVKFVLVPCLMVQPLVENAIRHGISHRASGGEVIVTARRNAERLEIRVTDDGVGLPPGWTLENSTGLGLSVTRERIAGLYPKGSSHFAVSRRPEGGTEVEISLPLRWSGGETDDRTAR</sequence>
<evidence type="ECO:0000313" key="6">
    <source>
        <dbReference type="Proteomes" id="UP000006844"/>
    </source>
</evidence>
<dbReference type="InterPro" id="IPR050640">
    <property type="entry name" value="Bact_2-comp_sensor_kinase"/>
</dbReference>
<keyword evidence="5" id="KW-0808">Transferase</keyword>
<dbReference type="AlphaFoldDB" id="E8V2R8"/>
<dbReference type="InterPro" id="IPR005467">
    <property type="entry name" value="His_kinase_dom"/>
</dbReference>
<dbReference type="SUPFAM" id="SSF55874">
    <property type="entry name" value="ATPase domain of HSP90 chaperone/DNA topoisomerase II/histidine kinase"/>
    <property type="match status" value="1"/>
</dbReference>
<dbReference type="PROSITE" id="PS50109">
    <property type="entry name" value="HIS_KIN"/>
    <property type="match status" value="1"/>
</dbReference>
<keyword evidence="3" id="KW-0812">Transmembrane</keyword>
<proteinExistence type="predicted"/>
<keyword evidence="3" id="KW-1133">Transmembrane helix</keyword>
<evidence type="ECO:0000256" key="1">
    <source>
        <dbReference type="ARBA" id="ARBA00000085"/>
    </source>
</evidence>
<evidence type="ECO:0000259" key="4">
    <source>
        <dbReference type="PROSITE" id="PS50109"/>
    </source>
</evidence>